<accession>A0A6L5YQU1</accession>
<dbReference type="FunFam" id="3.40.640.10:FF:000001">
    <property type="entry name" value="Serine hydroxymethyltransferase"/>
    <property type="match status" value="1"/>
</dbReference>
<dbReference type="GO" id="GO:0019264">
    <property type="term" value="P:glycine biosynthetic process from serine"/>
    <property type="evidence" value="ECO:0007669"/>
    <property type="project" value="UniProtKB-UniRule"/>
</dbReference>
<comment type="pathway">
    <text evidence="11">Amino-acid biosynthesis; glycine biosynthesis; glycine from L-serine: step 1/1.</text>
</comment>
<name>A0A6L5YQU1_9FIRM</name>
<keyword evidence="5 11" id="KW-0963">Cytoplasm</keyword>
<dbReference type="GO" id="GO:0005829">
    <property type="term" value="C:cytosol"/>
    <property type="evidence" value="ECO:0007669"/>
    <property type="project" value="TreeGrafter"/>
</dbReference>
<dbReference type="PROSITE" id="PS00096">
    <property type="entry name" value="SHMT"/>
    <property type="match status" value="1"/>
</dbReference>
<evidence type="ECO:0000259" key="13">
    <source>
        <dbReference type="Pfam" id="PF00464"/>
    </source>
</evidence>
<dbReference type="CDD" id="cd00378">
    <property type="entry name" value="SHMT"/>
    <property type="match status" value="1"/>
</dbReference>
<dbReference type="SUPFAM" id="SSF53383">
    <property type="entry name" value="PLP-dependent transferases"/>
    <property type="match status" value="1"/>
</dbReference>
<keyword evidence="7 11" id="KW-0028">Amino-acid biosynthesis</keyword>
<dbReference type="UniPathway" id="UPA00193"/>
<dbReference type="Pfam" id="PF00464">
    <property type="entry name" value="SHMT"/>
    <property type="match status" value="1"/>
</dbReference>
<evidence type="ECO:0000256" key="10">
    <source>
        <dbReference type="ARBA" id="ARBA00054606"/>
    </source>
</evidence>
<dbReference type="AlphaFoldDB" id="A0A6L5YQU1"/>
<feature type="binding site" evidence="11">
    <location>
        <begin position="124"/>
        <end position="126"/>
    </location>
    <ligand>
        <name>(6S)-5,6,7,8-tetrahydrofolate</name>
        <dbReference type="ChEBI" id="CHEBI:57453"/>
    </ligand>
</feature>
<protein>
    <recommendedName>
        <fullName evidence="11">Serine hydroxymethyltransferase</fullName>
        <shortName evidence="11">SHMT</shortName>
        <shortName evidence="11">Serine methylase</shortName>
        <ecNumber evidence="11">2.1.2.1</ecNumber>
    </recommendedName>
</protein>
<keyword evidence="6 11" id="KW-0554">One-carbon metabolism</keyword>
<dbReference type="GO" id="GO:0030170">
    <property type="term" value="F:pyridoxal phosphate binding"/>
    <property type="evidence" value="ECO:0007669"/>
    <property type="project" value="UniProtKB-UniRule"/>
</dbReference>
<dbReference type="RefSeq" id="WP_154429155.1">
    <property type="nucleotide sequence ID" value="NZ_VUNI01000004.1"/>
</dbReference>
<keyword evidence="8 11" id="KW-0808">Transferase</keyword>
<comment type="subcellular location">
    <subcellularLocation>
        <location evidence="2 11">Cytoplasm</location>
    </subcellularLocation>
</comment>
<sequence length="415" mass="45090">MYTLEDIQKTDPEIAGAITDEFNRQNSHIELIASENWVSPAVMSAMGSILTNKYAEGYPGRRYYGGCECVDVVENLARDRAKELFGCEYVNVQPHSGAQANMAVQFAILKPGDTIMGMNLDHGGHLTHGSPVNFSGTYFKVVPYGVNDQGFIDYDEVMRLAMECRPKMIIAGASAYARTIDFKKFREIADACGAVLMVDMAHIAGLVAAGLHPSPIPYADVVTTTTHKTLRGPRGGMILCSQEVADKYNFNKAIFPGIQGGPLMHVIAGKAVCFKEALQPEFKEYQKQIVKNAQALCNGLMNRGVKIVSGGTDNHLMLVDLTNFGLTGKAIEKLLDSANITANKNTIPNDPQKPFVTSGIRLGTPAATSRGLKEDDFDQVAEAIAMLIKEGEPAVEKAKAIVKTLTDKYPLDPMH</sequence>
<dbReference type="Gene3D" id="3.90.1150.10">
    <property type="entry name" value="Aspartate Aminotransferase, domain 1"/>
    <property type="match status" value="1"/>
</dbReference>
<dbReference type="EC" id="2.1.2.1" evidence="11"/>
<evidence type="ECO:0000313" key="14">
    <source>
        <dbReference type="EMBL" id="MST74246.1"/>
    </source>
</evidence>
<dbReference type="GO" id="GO:0004372">
    <property type="term" value="F:glycine hydroxymethyltransferase activity"/>
    <property type="evidence" value="ECO:0007669"/>
    <property type="project" value="UniProtKB-UniRule"/>
</dbReference>
<feature type="modified residue" description="N6-(pyridoxal phosphate)lysine" evidence="11 12">
    <location>
        <position position="228"/>
    </location>
</feature>
<dbReference type="Proteomes" id="UP000474024">
    <property type="component" value="Unassembled WGS sequence"/>
</dbReference>
<evidence type="ECO:0000256" key="9">
    <source>
        <dbReference type="ARBA" id="ARBA00022898"/>
    </source>
</evidence>
<evidence type="ECO:0000313" key="15">
    <source>
        <dbReference type="Proteomes" id="UP000474024"/>
    </source>
</evidence>
<proteinExistence type="inferred from homology"/>
<dbReference type="Gene3D" id="3.40.640.10">
    <property type="entry name" value="Type I PLP-dependent aspartate aminotransferase-like (Major domain)"/>
    <property type="match status" value="1"/>
</dbReference>
<feature type="domain" description="Serine hydroxymethyltransferase-like" evidence="13">
    <location>
        <begin position="7"/>
        <end position="384"/>
    </location>
</feature>
<keyword evidence="14" id="KW-0489">Methyltransferase</keyword>
<dbReference type="InterPro" id="IPR015424">
    <property type="entry name" value="PyrdxlP-dep_Trfase"/>
</dbReference>
<comment type="catalytic activity">
    <reaction evidence="11">
        <text>(6R)-5,10-methylene-5,6,7,8-tetrahydrofolate + glycine + H2O = (6S)-5,6,7,8-tetrahydrofolate + L-serine</text>
        <dbReference type="Rhea" id="RHEA:15481"/>
        <dbReference type="ChEBI" id="CHEBI:15377"/>
        <dbReference type="ChEBI" id="CHEBI:15636"/>
        <dbReference type="ChEBI" id="CHEBI:33384"/>
        <dbReference type="ChEBI" id="CHEBI:57305"/>
        <dbReference type="ChEBI" id="CHEBI:57453"/>
        <dbReference type="EC" id="2.1.2.1"/>
    </reaction>
</comment>
<evidence type="ECO:0000256" key="1">
    <source>
        <dbReference type="ARBA" id="ARBA00001933"/>
    </source>
</evidence>
<dbReference type="GO" id="GO:0035999">
    <property type="term" value="P:tetrahydrofolate interconversion"/>
    <property type="evidence" value="ECO:0007669"/>
    <property type="project" value="UniProtKB-UniRule"/>
</dbReference>
<dbReference type="InterPro" id="IPR039429">
    <property type="entry name" value="SHMT-like_dom"/>
</dbReference>
<evidence type="ECO:0000256" key="6">
    <source>
        <dbReference type="ARBA" id="ARBA00022563"/>
    </source>
</evidence>
<evidence type="ECO:0000256" key="3">
    <source>
        <dbReference type="ARBA" id="ARBA00006376"/>
    </source>
</evidence>
<evidence type="ECO:0000256" key="8">
    <source>
        <dbReference type="ARBA" id="ARBA00022679"/>
    </source>
</evidence>
<dbReference type="PANTHER" id="PTHR11680:SF35">
    <property type="entry name" value="SERINE HYDROXYMETHYLTRANSFERASE 1"/>
    <property type="match status" value="1"/>
</dbReference>
<dbReference type="NCBIfam" id="NF000586">
    <property type="entry name" value="PRK00011.1"/>
    <property type="match status" value="1"/>
</dbReference>
<comment type="caution">
    <text evidence="14">The sequence shown here is derived from an EMBL/GenBank/DDBJ whole genome shotgun (WGS) entry which is preliminary data.</text>
</comment>
<dbReference type="HAMAP" id="MF_00051">
    <property type="entry name" value="SHMT"/>
    <property type="match status" value="1"/>
</dbReference>
<feature type="binding site" evidence="11">
    <location>
        <position position="120"/>
    </location>
    <ligand>
        <name>(6S)-5,6,7,8-tetrahydrofolate</name>
        <dbReference type="ChEBI" id="CHEBI:57453"/>
    </ligand>
</feature>
<dbReference type="PIRSF" id="PIRSF000412">
    <property type="entry name" value="SHMT"/>
    <property type="match status" value="1"/>
</dbReference>
<evidence type="ECO:0000256" key="5">
    <source>
        <dbReference type="ARBA" id="ARBA00022490"/>
    </source>
</evidence>
<comment type="similarity">
    <text evidence="3 11">Belongs to the SHMT family.</text>
</comment>
<comment type="subunit">
    <text evidence="4 11">Homodimer.</text>
</comment>
<evidence type="ECO:0000256" key="12">
    <source>
        <dbReference type="PIRSR" id="PIRSR000412-50"/>
    </source>
</evidence>
<evidence type="ECO:0000256" key="4">
    <source>
        <dbReference type="ARBA" id="ARBA00011738"/>
    </source>
</evidence>
<evidence type="ECO:0000256" key="2">
    <source>
        <dbReference type="ARBA" id="ARBA00004496"/>
    </source>
</evidence>
<dbReference type="InterPro" id="IPR019798">
    <property type="entry name" value="Ser_HO-MeTrfase_PLP_BS"/>
</dbReference>
<keyword evidence="15" id="KW-1185">Reference proteome</keyword>
<dbReference type="InterPro" id="IPR001085">
    <property type="entry name" value="Ser_HO-MeTrfase"/>
</dbReference>
<dbReference type="InterPro" id="IPR049943">
    <property type="entry name" value="Ser_HO-MeTrfase-like"/>
</dbReference>
<feature type="site" description="Plays an important role in substrate specificity" evidence="11">
    <location>
        <position position="227"/>
    </location>
</feature>
<comment type="function">
    <text evidence="10">Catalyzes the reversible interconversion of serine and glycine with tetrahydrofolate (THF) serving as the one-carbon carrier. This reaction serves as the major source of one-carbon groups required for the biosynthesis of purines, thymidylate, methionine, and other important biomolecules. Also exhibits THF-independent aldolase activity toward beta-hydroxyamino acids, producing glycine and aldehydes, via a retro-aldol mechanism. Thus, is able to catalyze the cleavage of L-allo-threonine.</text>
</comment>
<dbReference type="GO" id="GO:0008168">
    <property type="term" value="F:methyltransferase activity"/>
    <property type="evidence" value="ECO:0007669"/>
    <property type="project" value="UniProtKB-KW"/>
</dbReference>
<dbReference type="EMBL" id="VUNI01000004">
    <property type="protein sequence ID" value="MST74246.1"/>
    <property type="molecule type" value="Genomic_DNA"/>
</dbReference>
<reference evidence="14 15" key="1">
    <citation type="submission" date="2019-08" db="EMBL/GenBank/DDBJ databases">
        <title>In-depth cultivation of the pig gut microbiome towards novel bacterial diversity and tailored functional studies.</title>
        <authorList>
            <person name="Wylensek D."/>
            <person name="Hitch T.C.A."/>
            <person name="Clavel T."/>
        </authorList>
    </citation>
    <scope>NUCLEOTIDE SEQUENCE [LARGE SCALE GENOMIC DNA]</scope>
    <source>
        <strain evidence="14 15">MUC/MUC-530-WT-4D</strain>
    </source>
</reference>
<gene>
    <name evidence="11" type="primary">glyA</name>
    <name evidence="14" type="ORF">FYJ75_04230</name>
</gene>
<comment type="pathway">
    <text evidence="11">One-carbon metabolism; tetrahydrofolate interconversion.</text>
</comment>
<evidence type="ECO:0000256" key="7">
    <source>
        <dbReference type="ARBA" id="ARBA00022605"/>
    </source>
</evidence>
<dbReference type="GO" id="GO:0032259">
    <property type="term" value="P:methylation"/>
    <property type="evidence" value="ECO:0007669"/>
    <property type="project" value="UniProtKB-KW"/>
</dbReference>
<dbReference type="InterPro" id="IPR015421">
    <property type="entry name" value="PyrdxlP-dep_Trfase_major"/>
</dbReference>
<keyword evidence="9 11" id="KW-0663">Pyridoxal phosphate</keyword>
<comment type="cofactor">
    <cofactor evidence="1 11 12">
        <name>pyridoxal 5'-phosphate</name>
        <dbReference type="ChEBI" id="CHEBI:597326"/>
    </cofactor>
</comment>
<comment type="caution">
    <text evidence="11">Lacks conserved residue(s) required for the propagation of feature annotation.</text>
</comment>
<organism evidence="14 15">
    <name type="scientific">Roseburia porci</name>
    <dbReference type="NCBI Taxonomy" id="2605790"/>
    <lineage>
        <taxon>Bacteria</taxon>
        <taxon>Bacillati</taxon>
        <taxon>Bacillota</taxon>
        <taxon>Clostridia</taxon>
        <taxon>Lachnospirales</taxon>
        <taxon>Lachnospiraceae</taxon>
        <taxon>Roseburia</taxon>
    </lineage>
</organism>
<dbReference type="UniPathway" id="UPA00288">
    <property type="reaction ID" value="UER01023"/>
</dbReference>
<evidence type="ECO:0000256" key="11">
    <source>
        <dbReference type="HAMAP-Rule" id="MF_00051"/>
    </source>
</evidence>
<dbReference type="InterPro" id="IPR015422">
    <property type="entry name" value="PyrdxlP-dep_Trfase_small"/>
</dbReference>
<dbReference type="PANTHER" id="PTHR11680">
    <property type="entry name" value="SERINE HYDROXYMETHYLTRANSFERASE"/>
    <property type="match status" value="1"/>
</dbReference>